<dbReference type="PANTHER" id="PTHR37164">
    <property type="entry name" value="BACTERIOHEMERYTHRIN"/>
    <property type="match status" value="1"/>
</dbReference>
<dbReference type="SUPFAM" id="SSF47188">
    <property type="entry name" value="Hemerythrin-like"/>
    <property type="match status" value="1"/>
</dbReference>
<dbReference type="NCBIfam" id="TIGR02481">
    <property type="entry name" value="hemeryth_dom"/>
    <property type="match status" value="1"/>
</dbReference>
<dbReference type="EMBL" id="SNWX01000029">
    <property type="protein sequence ID" value="TDO78332.1"/>
    <property type="molecule type" value="Genomic_DNA"/>
</dbReference>
<keyword evidence="2" id="KW-0479">Metal-binding</keyword>
<evidence type="ECO:0000259" key="4">
    <source>
        <dbReference type="Pfam" id="PF01814"/>
    </source>
</evidence>
<comment type="caution">
    <text evidence="5">The sequence shown here is derived from an EMBL/GenBank/DDBJ whole genome shotgun (WGS) entry which is preliminary data.</text>
</comment>
<dbReference type="Proteomes" id="UP000295064">
    <property type="component" value="Unassembled WGS sequence"/>
</dbReference>
<comment type="similarity">
    <text evidence="1">Belongs to the hemerythrin family.</text>
</comment>
<dbReference type="Gene3D" id="1.20.120.50">
    <property type="entry name" value="Hemerythrin-like"/>
    <property type="match status" value="1"/>
</dbReference>
<dbReference type="InterPro" id="IPR050669">
    <property type="entry name" value="Hemerythrin"/>
</dbReference>
<reference evidence="5 6" key="1">
    <citation type="submission" date="2019-03" db="EMBL/GenBank/DDBJ databases">
        <title>Subsurface microbial communities from deep shales in Ohio and West Virginia, USA.</title>
        <authorList>
            <person name="Wrighton K."/>
        </authorList>
    </citation>
    <scope>NUCLEOTIDE SEQUENCE [LARGE SCALE GENOMIC DNA]</scope>
    <source>
        <strain evidence="5 6">MA284_T2</strain>
    </source>
</reference>
<gene>
    <name evidence="5" type="ORF">DFR79_12938</name>
</gene>
<dbReference type="PANTHER" id="PTHR37164:SF1">
    <property type="entry name" value="BACTERIOHEMERYTHRIN"/>
    <property type="match status" value="1"/>
</dbReference>
<dbReference type="AlphaFoldDB" id="A0A4R6LJL2"/>
<dbReference type="InterPro" id="IPR035938">
    <property type="entry name" value="Hemerythrin-like_sf"/>
</dbReference>
<evidence type="ECO:0000256" key="1">
    <source>
        <dbReference type="ARBA" id="ARBA00010587"/>
    </source>
</evidence>
<dbReference type="Pfam" id="PF01814">
    <property type="entry name" value="Hemerythrin"/>
    <property type="match status" value="1"/>
</dbReference>
<dbReference type="GO" id="GO:0046872">
    <property type="term" value="F:metal ion binding"/>
    <property type="evidence" value="ECO:0007669"/>
    <property type="project" value="UniProtKB-KW"/>
</dbReference>
<feature type="domain" description="Hemerythrin-like" evidence="4">
    <location>
        <begin position="10"/>
        <end position="128"/>
    </location>
</feature>
<dbReference type="OrthoDB" id="9797092at2"/>
<protein>
    <submittedName>
        <fullName evidence="5">Hemerythrin</fullName>
    </submittedName>
</protein>
<dbReference type="RefSeq" id="WP_133515982.1">
    <property type="nucleotide sequence ID" value="NZ_SNWX01000029.1"/>
</dbReference>
<accession>A0A4R6LJL2</accession>
<dbReference type="InterPro" id="IPR012827">
    <property type="entry name" value="Hemerythrin_metal-bd"/>
</dbReference>
<sequence length="143" mass="17234">MIWRDEYKIGVKLVDEQHQELFKRLGDFIQTVRSDKEESEKKKEVEKTLNFMGEYVATHFDAEEALQKKYNYPDFKNHHQIHEDFKAEVAEFQQEYRENKFDEDFVMEFSGRLLTWLINHVASTDQDIGEHINSVLEKEEETK</sequence>
<proteinExistence type="inferred from homology"/>
<organism evidence="5 6">
    <name type="scientific">Halanaerobium saccharolyticum</name>
    <dbReference type="NCBI Taxonomy" id="43595"/>
    <lineage>
        <taxon>Bacteria</taxon>
        <taxon>Bacillati</taxon>
        <taxon>Bacillota</taxon>
        <taxon>Clostridia</taxon>
        <taxon>Halanaerobiales</taxon>
        <taxon>Halanaerobiaceae</taxon>
        <taxon>Halanaerobium</taxon>
    </lineage>
</organism>
<evidence type="ECO:0000313" key="5">
    <source>
        <dbReference type="EMBL" id="TDO78332.1"/>
    </source>
</evidence>
<dbReference type="InterPro" id="IPR012312">
    <property type="entry name" value="Hemerythrin-like"/>
</dbReference>
<keyword evidence="3" id="KW-0408">Iron</keyword>
<evidence type="ECO:0000256" key="3">
    <source>
        <dbReference type="ARBA" id="ARBA00023004"/>
    </source>
</evidence>
<dbReference type="NCBIfam" id="NF033749">
    <property type="entry name" value="bact_hemeryth"/>
    <property type="match status" value="1"/>
</dbReference>
<evidence type="ECO:0000256" key="2">
    <source>
        <dbReference type="ARBA" id="ARBA00022723"/>
    </source>
</evidence>
<dbReference type="CDD" id="cd12107">
    <property type="entry name" value="Hemerythrin"/>
    <property type="match status" value="1"/>
</dbReference>
<name>A0A4R6LJL2_9FIRM</name>
<evidence type="ECO:0000313" key="6">
    <source>
        <dbReference type="Proteomes" id="UP000295064"/>
    </source>
</evidence>